<reference evidence="1" key="1">
    <citation type="submission" date="2016-03" db="EMBL/GenBank/DDBJ databases">
        <title>Updated assembly of Pseudogymnoascus destructans, the fungus causing white-nose syndrome of bats.</title>
        <authorList>
            <person name="Palmer J.M."/>
            <person name="Drees K.P."/>
            <person name="Foster J.T."/>
            <person name="Lindner D.L."/>
        </authorList>
    </citation>
    <scope>NUCLEOTIDE SEQUENCE [LARGE SCALE GENOMIC DNA]</scope>
    <source>
        <strain evidence="1">20631-21</strain>
    </source>
</reference>
<gene>
    <name evidence="1" type="ORF">VC83_03036</name>
</gene>
<dbReference type="AlphaFoldDB" id="A0A177ADE9"/>
<name>A0A177ADE9_9PEZI</name>
<dbReference type="VEuPathDB" id="FungiDB:GMDG_06592"/>
<accession>A0A177ADE9</accession>
<sequence>MDTRKLKTVTCEDSMDYADKVKQELSEADACICRLISVIIRARSVSREKAREICLDYTMTGLDTISQLSRSKPFLFIYTSGAKSERDPSRSPWLMSDYLLLRTLGSPKLQISIAVRY</sequence>
<dbReference type="OrthoDB" id="3535423at2759"/>
<dbReference type="RefSeq" id="XP_024325418.1">
    <property type="nucleotide sequence ID" value="XM_024466685.1"/>
</dbReference>
<dbReference type="EMBL" id="KV441392">
    <property type="protein sequence ID" value="OAF60136.2"/>
    <property type="molecule type" value="Genomic_DNA"/>
</dbReference>
<proteinExistence type="predicted"/>
<dbReference type="GeneID" id="36286113"/>
<organism evidence="1">
    <name type="scientific">Pseudogymnoascus destructans</name>
    <dbReference type="NCBI Taxonomy" id="655981"/>
    <lineage>
        <taxon>Eukaryota</taxon>
        <taxon>Fungi</taxon>
        <taxon>Dikarya</taxon>
        <taxon>Ascomycota</taxon>
        <taxon>Pezizomycotina</taxon>
        <taxon>Leotiomycetes</taxon>
        <taxon>Thelebolales</taxon>
        <taxon>Thelebolaceae</taxon>
        <taxon>Pseudogymnoascus</taxon>
    </lineage>
</organism>
<evidence type="ECO:0000313" key="1">
    <source>
        <dbReference type="EMBL" id="OAF60136.2"/>
    </source>
</evidence>
<dbReference type="Proteomes" id="UP000077154">
    <property type="component" value="Unassembled WGS sequence"/>
</dbReference>
<protein>
    <submittedName>
        <fullName evidence="1">Uncharacterized protein</fullName>
    </submittedName>
</protein>